<dbReference type="CDD" id="cd01392">
    <property type="entry name" value="HTH_LacI"/>
    <property type="match status" value="1"/>
</dbReference>
<dbReference type="EMBL" id="CP022316">
    <property type="protein sequence ID" value="ASK65768.1"/>
    <property type="molecule type" value="Genomic_DNA"/>
</dbReference>
<evidence type="ECO:0000313" key="6">
    <source>
        <dbReference type="Proteomes" id="UP000198398"/>
    </source>
</evidence>
<protein>
    <submittedName>
        <fullName evidence="5">LacI family transcriptional regulator</fullName>
    </submittedName>
</protein>
<dbReference type="GO" id="GO:0000976">
    <property type="term" value="F:transcription cis-regulatory region binding"/>
    <property type="evidence" value="ECO:0007669"/>
    <property type="project" value="TreeGrafter"/>
</dbReference>
<reference evidence="6" key="1">
    <citation type="submission" date="2017-07" db="EMBL/GenBank/DDBJ databases">
        <title>Brachybacterium sp. VR2415.</title>
        <authorList>
            <person name="Tak E.J."/>
            <person name="Bae J.-W."/>
        </authorList>
    </citation>
    <scope>NUCLEOTIDE SEQUENCE [LARGE SCALE GENOMIC DNA]</scope>
    <source>
        <strain evidence="6">VR2415</strain>
    </source>
</reference>
<dbReference type="Gene3D" id="3.40.50.2300">
    <property type="match status" value="2"/>
</dbReference>
<dbReference type="SMART" id="SM00354">
    <property type="entry name" value="HTH_LACI"/>
    <property type="match status" value="1"/>
</dbReference>
<accession>A0A220UC24</accession>
<dbReference type="CDD" id="cd06267">
    <property type="entry name" value="PBP1_LacI_sugar_binding-like"/>
    <property type="match status" value="1"/>
</dbReference>
<proteinExistence type="predicted"/>
<dbReference type="KEGG" id="brv:CFK39_07885"/>
<sequence>MTQKRVTIYDVAKAAGVAPSTVSRAFSRPGRVSAATHATVMDAAKALDYRTTAPAAQERGERHHRLGIEVPDLTNPYFAELVSGMQEAAHEQGFLLLLLDTVEDEARERSSLESAINVVDGIVLAGTRLSDATLNHLTKRIPVVVLNRRVAGLDSVTPDFENGMGQALEHLAGNGIRTVTYVAGPVNSWSDGERWRAARVAARQHGLQVQRHGPFAPTTAGGEEAFEELRDSLPHAVVCYNDLVAFGFLISALRAGIRVPGELSVMGHDDIQLSRLVGGGLTTVVSPKRAQGRAAVERLVRRIENPSAHRSPVEGTLPVRLVPRGTTGLRDPGS</sequence>
<organism evidence="5 6">
    <name type="scientific">Brachybacterium avium</name>
    <dbReference type="NCBI Taxonomy" id="2017485"/>
    <lineage>
        <taxon>Bacteria</taxon>
        <taxon>Bacillati</taxon>
        <taxon>Actinomycetota</taxon>
        <taxon>Actinomycetes</taxon>
        <taxon>Micrococcales</taxon>
        <taxon>Dermabacteraceae</taxon>
        <taxon>Brachybacterium</taxon>
    </lineage>
</organism>
<keyword evidence="2" id="KW-0238">DNA-binding</keyword>
<dbReference type="PROSITE" id="PS50932">
    <property type="entry name" value="HTH_LACI_2"/>
    <property type="match status" value="1"/>
</dbReference>
<dbReference type="AlphaFoldDB" id="A0A220UC24"/>
<dbReference type="Proteomes" id="UP000198398">
    <property type="component" value="Chromosome"/>
</dbReference>
<dbReference type="GO" id="GO:0003700">
    <property type="term" value="F:DNA-binding transcription factor activity"/>
    <property type="evidence" value="ECO:0007669"/>
    <property type="project" value="TreeGrafter"/>
</dbReference>
<evidence type="ECO:0000256" key="1">
    <source>
        <dbReference type="ARBA" id="ARBA00023015"/>
    </source>
</evidence>
<evidence type="ECO:0000256" key="2">
    <source>
        <dbReference type="ARBA" id="ARBA00023125"/>
    </source>
</evidence>
<keyword evidence="6" id="KW-1185">Reference proteome</keyword>
<feature type="domain" description="HTH lacI-type" evidence="4">
    <location>
        <begin position="6"/>
        <end position="60"/>
    </location>
</feature>
<dbReference type="RefSeq" id="WP_089065009.1">
    <property type="nucleotide sequence ID" value="NZ_CP022316.1"/>
</dbReference>
<keyword evidence="3" id="KW-0804">Transcription</keyword>
<dbReference type="InterPro" id="IPR010982">
    <property type="entry name" value="Lambda_DNA-bd_dom_sf"/>
</dbReference>
<dbReference type="OrthoDB" id="3258243at2"/>
<name>A0A220UC24_9MICO</name>
<dbReference type="SUPFAM" id="SSF47413">
    <property type="entry name" value="lambda repressor-like DNA-binding domains"/>
    <property type="match status" value="1"/>
</dbReference>
<dbReference type="SUPFAM" id="SSF53822">
    <property type="entry name" value="Periplasmic binding protein-like I"/>
    <property type="match status" value="1"/>
</dbReference>
<dbReference type="Gene3D" id="1.10.260.40">
    <property type="entry name" value="lambda repressor-like DNA-binding domains"/>
    <property type="match status" value="1"/>
</dbReference>
<dbReference type="InterPro" id="IPR046335">
    <property type="entry name" value="LacI/GalR-like_sensor"/>
</dbReference>
<gene>
    <name evidence="5" type="ORF">CFK39_07885</name>
</gene>
<dbReference type="InterPro" id="IPR000843">
    <property type="entry name" value="HTH_LacI"/>
</dbReference>
<dbReference type="PANTHER" id="PTHR30146:SF138">
    <property type="entry name" value="TRANSCRIPTIONAL REGULATORY PROTEIN"/>
    <property type="match status" value="1"/>
</dbReference>
<dbReference type="InterPro" id="IPR028082">
    <property type="entry name" value="Peripla_BP_I"/>
</dbReference>
<evidence type="ECO:0000259" key="4">
    <source>
        <dbReference type="PROSITE" id="PS50932"/>
    </source>
</evidence>
<dbReference type="Pfam" id="PF00356">
    <property type="entry name" value="LacI"/>
    <property type="match status" value="1"/>
</dbReference>
<keyword evidence="1" id="KW-0805">Transcription regulation</keyword>
<dbReference type="Pfam" id="PF13377">
    <property type="entry name" value="Peripla_BP_3"/>
    <property type="match status" value="1"/>
</dbReference>
<evidence type="ECO:0000313" key="5">
    <source>
        <dbReference type="EMBL" id="ASK65768.1"/>
    </source>
</evidence>
<evidence type="ECO:0000256" key="3">
    <source>
        <dbReference type="ARBA" id="ARBA00023163"/>
    </source>
</evidence>
<dbReference type="PANTHER" id="PTHR30146">
    <property type="entry name" value="LACI-RELATED TRANSCRIPTIONAL REPRESSOR"/>
    <property type="match status" value="1"/>
</dbReference>